<name>A0A7C8KRM3_9BACI</name>
<dbReference type="GO" id="GO:0055085">
    <property type="term" value="P:transmembrane transport"/>
    <property type="evidence" value="ECO:0007669"/>
    <property type="project" value="TreeGrafter"/>
</dbReference>
<comment type="similarity">
    <text evidence="2">Belongs to the autoinducer-2 exporter (AI-2E) (TC 2.A.86) family.</text>
</comment>
<comment type="subcellular location">
    <subcellularLocation>
        <location evidence="1">Membrane</location>
        <topology evidence="1">Multi-pass membrane protein</topology>
    </subcellularLocation>
</comment>
<feature type="transmembrane region" description="Helical" evidence="6">
    <location>
        <begin position="288"/>
        <end position="306"/>
    </location>
</feature>
<keyword evidence="5 6" id="KW-0472">Membrane</keyword>
<sequence>MNIQKSIVFRSMLLLLILVISIFLFLSSVQFLFPFLLACFFSIVLYPMIQFVAKTFHFSHTLACVIVLLLTICSIILLFAFILFEIIDGIVYLAKWLPGPFHNFLIDITEKVNSWLLPLLDKLNIYIDNLTPEQNALMKEQLEEISISFADQFANFLENLLRSIGDQLAALPGTMTIIIFSLLCTFFICKDWPKFNHWMKTHITNTIYLVPFQIYDQLKITLLKYAKAQFLLVSISFITILIGLMLLKIEHAFTISVIISALDLLPILGTGVVFIPWSLYLLISGNSLLAYFLIGLYLLIIIQRQILEPKLISDAIGIHPLLTILAVYLGFQLFGINGLWAGPLTLFLGKAAHQAKLFSTIRHFIKTGEVNGGKS</sequence>
<evidence type="ECO:0000256" key="3">
    <source>
        <dbReference type="ARBA" id="ARBA00022692"/>
    </source>
</evidence>
<reference evidence="7 8" key="1">
    <citation type="submission" date="2019-10" db="EMBL/GenBank/DDBJ databases">
        <title>Gracilibacillus sp. nov. isolated from rice seeds.</title>
        <authorList>
            <person name="He S."/>
        </authorList>
    </citation>
    <scope>NUCLEOTIDE SEQUENCE [LARGE SCALE GENOMIC DNA]</scope>
    <source>
        <strain evidence="7 8">TD8</strain>
    </source>
</reference>
<keyword evidence="8" id="KW-1185">Reference proteome</keyword>
<feature type="transmembrane region" description="Helical" evidence="6">
    <location>
        <begin position="61"/>
        <end position="87"/>
    </location>
</feature>
<evidence type="ECO:0000256" key="4">
    <source>
        <dbReference type="ARBA" id="ARBA00022989"/>
    </source>
</evidence>
<feature type="transmembrane region" description="Helical" evidence="6">
    <location>
        <begin position="253"/>
        <end position="276"/>
    </location>
</feature>
<dbReference type="AlphaFoldDB" id="A0A7C8KRM3"/>
<dbReference type="Proteomes" id="UP000480246">
    <property type="component" value="Unassembled WGS sequence"/>
</dbReference>
<evidence type="ECO:0000313" key="8">
    <source>
        <dbReference type="Proteomes" id="UP000480246"/>
    </source>
</evidence>
<feature type="transmembrane region" description="Helical" evidence="6">
    <location>
        <begin position="7"/>
        <end position="25"/>
    </location>
</feature>
<dbReference type="GO" id="GO:0016020">
    <property type="term" value="C:membrane"/>
    <property type="evidence" value="ECO:0007669"/>
    <property type="project" value="UniProtKB-SubCell"/>
</dbReference>
<dbReference type="EMBL" id="WEID01000022">
    <property type="protein sequence ID" value="KAB8138240.1"/>
    <property type="molecule type" value="Genomic_DNA"/>
</dbReference>
<feature type="transmembrane region" description="Helical" evidence="6">
    <location>
        <begin position="228"/>
        <end position="247"/>
    </location>
</feature>
<protein>
    <submittedName>
        <fullName evidence="7">Sporulation integral membrane protein YtvI</fullName>
    </submittedName>
</protein>
<gene>
    <name evidence="7" type="primary">ytvI</name>
    <name evidence="7" type="ORF">F9U64_05740</name>
</gene>
<keyword evidence="4 6" id="KW-1133">Transmembrane helix</keyword>
<accession>A0A7C8KRM3</accession>
<dbReference type="OrthoDB" id="9774361at2"/>
<feature type="transmembrane region" description="Helical" evidence="6">
    <location>
        <begin position="169"/>
        <end position="189"/>
    </location>
</feature>
<dbReference type="PANTHER" id="PTHR21716">
    <property type="entry name" value="TRANSMEMBRANE PROTEIN"/>
    <property type="match status" value="1"/>
</dbReference>
<feature type="transmembrane region" description="Helical" evidence="6">
    <location>
        <begin position="31"/>
        <end position="49"/>
    </location>
</feature>
<dbReference type="InterPro" id="IPR014227">
    <property type="entry name" value="YtvI-like"/>
</dbReference>
<evidence type="ECO:0000256" key="5">
    <source>
        <dbReference type="ARBA" id="ARBA00023136"/>
    </source>
</evidence>
<feature type="transmembrane region" description="Helical" evidence="6">
    <location>
        <begin position="318"/>
        <end position="340"/>
    </location>
</feature>
<evidence type="ECO:0000256" key="1">
    <source>
        <dbReference type="ARBA" id="ARBA00004141"/>
    </source>
</evidence>
<proteinExistence type="inferred from homology"/>
<dbReference type="PANTHER" id="PTHR21716:SF68">
    <property type="entry name" value="TRANSPORT PROTEIN YTVI-RELATED"/>
    <property type="match status" value="1"/>
</dbReference>
<evidence type="ECO:0000256" key="2">
    <source>
        <dbReference type="ARBA" id="ARBA00009773"/>
    </source>
</evidence>
<dbReference type="Pfam" id="PF01594">
    <property type="entry name" value="AI-2E_transport"/>
    <property type="match status" value="1"/>
</dbReference>
<evidence type="ECO:0000256" key="6">
    <source>
        <dbReference type="SAM" id="Phobius"/>
    </source>
</evidence>
<keyword evidence="3 6" id="KW-0812">Transmembrane</keyword>
<organism evidence="7 8">
    <name type="scientific">Gracilibacillus oryzae</name>
    <dbReference type="NCBI Taxonomy" id="1672701"/>
    <lineage>
        <taxon>Bacteria</taxon>
        <taxon>Bacillati</taxon>
        <taxon>Bacillota</taxon>
        <taxon>Bacilli</taxon>
        <taxon>Bacillales</taxon>
        <taxon>Bacillaceae</taxon>
        <taxon>Gracilibacillus</taxon>
    </lineage>
</organism>
<dbReference type="NCBIfam" id="TIGR02872">
    <property type="entry name" value="spore_ytvI"/>
    <property type="match status" value="1"/>
</dbReference>
<evidence type="ECO:0000313" key="7">
    <source>
        <dbReference type="EMBL" id="KAB8138240.1"/>
    </source>
</evidence>
<dbReference type="InterPro" id="IPR002549">
    <property type="entry name" value="AI-2E-like"/>
</dbReference>
<comment type="caution">
    <text evidence="7">The sequence shown here is derived from an EMBL/GenBank/DDBJ whole genome shotgun (WGS) entry which is preliminary data.</text>
</comment>
<dbReference type="RefSeq" id="WP_153402051.1">
    <property type="nucleotide sequence ID" value="NZ_ML762426.1"/>
</dbReference>